<dbReference type="GO" id="GO:0003682">
    <property type="term" value="F:chromatin binding"/>
    <property type="evidence" value="ECO:0007669"/>
    <property type="project" value="Ensembl"/>
</dbReference>
<dbReference type="RefSeq" id="XP_064419468.1">
    <property type="nucleotide sequence ID" value="XM_064563398.1"/>
</dbReference>
<dbReference type="EMBL" id="AFYH01150690">
    <property type="status" value="NOT_ANNOTATED_CDS"/>
    <property type="molecule type" value="Genomic_DNA"/>
</dbReference>
<feature type="compositionally biased region" description="Low complexity" evidence="12">
    <location>
        <begin position="66"/>
        <end position="81"/>
    </location>
</feature>
<feature type="domain" description="C2H2-type" evidence="13">
    <location>
        <begin position="252"/>
        <end position="281"/>
    </location>
</feature>
<dbReference type="GeneTree" id="ENSGT00940000157456"/>
<dbReference type="RefSeq" id="XP_064419475.1">
    <property type="nucleotide sequence ID" value="XM_064563405.1"/>
</dbReference>
<evidence type="ECO:0000256" key="12">
    <source>
        <dbReference type="SAM" id="MobiDB-lite"/>
    </source>
</evidence>
<evidence type="ECO:0000256" key="4">
    <source>
        <dbReference type="ARBA" id="ARBA00022737"/>
    </source>
</evidence>
<dbReference type="STRING" id="7897.ENSLACP00000023332"/>
<dbReference type="PROSITE" id="PS50157">
    <property type="entry name" value="ZINC_FINGER_C2H2_2"/>
    <property type="match status" value="3"/>
</dbReference>
<dbReference type="eggNOG" id="KOG1721">
    <property type="taxonomic scope" value="Eukaryota"/>
</dbReference>
<protein>
    <submittedName>
        <fullName evidence="14">KLF transcription factor 3</fullName>
    </submittedName>
</protein>
<evidence type="ECO:0000256" key="7">
    <source>
        <dbReference type="ARBA" id="ARBA00023015"/>
    </source>
</evidence>
<keyword evidence="9" id="KW-0804">Transcription</keyword>
<dbReference type="GeneID" id="102348846"/>
<dbReference type="FunFam" id="3.30.160.60:FF:000018">
    <property type="entry name" value="Krueppel-like factor 15"/>
    <property type="match status" value="1"/>
</dbReference>
<dbReference type="EMBL" id="AFYH01150692">
    <property type="status" value="NOT_ANNOTATED_CDS"/>
    <property type="molecule type" value="Genomic_DNA"/>
</dbReference>
<evidence type="ECO:0000256" key="8">
    <source>
        <dbReference type="ARBA" id="ARBA00023125"/>
    </source>
</evidence>
<proteinExistence type="predicted"/>
<keyword evidence="5 11" id="KW-0863">Zinc-finger</keyword>
<keyword evidence="6" id="KW-0862">Zinc</keyword>
<dbReference type="InterPro" id="IPR036236">
    <property type="entry name" value="Znf_C2H2_sf"/>
</dbReference>
<dbReference type="SUPFAM" id="SSF57667">
    <property type="entry name" value="beta-beta-alpha zinc fingers"/>
    <property type="match status" value="2"/>
</dbReference>
<dbReference type="EMBL" id="AFYH01150687">
    <property type="status" value="NOT_ANNOTATED_CDS"/>
    <property type="molecule type" value="Genomic_DNA"/>
</dbReference>
<keyword evidence="10" id="KW-0539">Nucleus</keyword>
<dbReference type="Pfam" id="PF00096">
    <property type="entry name" value="zf-C2H2"/>
    <property type="match status" value="3"/>
</dbReference>
<dbReference type="EMBL" id="AFYH01150693">
    <property type="status" value="NOT_ANNOTATED_CDS"/>
    <property type="molecule type" value="Genomic_DNA"/>
</dbReference>
<dbReference type="FunFam" id="3.30.160.60:FF:000021">
    <property type="entry name" value="Basic krueppel-like factor 3"/>
    <property type="match status" value="1"/>
</dbReference>
<dbReference type="RefSeq" id="XP_064419460.1">
    <property type="nucleotide sequence ID" value="XM_064563390.1"/>
</dbReference>
<dbReference type="RefSeq" id="XP_064419477.1">
    <property type="nucleotide sequence ID" value="XM_064563407.1"/>
</dbReference>
<keyword evidence="7" id="KW-0805">Transcription regulation</keyword>
<dbReference type="KEGG" id="lcm:102348846"/>
<evidence type="ECO:0000313" key="14">
    <source>
        <dbReference type="Ensembl" id="ENSLACP00000011686.1"/>
    </source>
</evidence>
<keyword evidence="8" id="KW-0238">DNA-binding</keyword>
<dbReference type="AlphaFoldDB" id="H3APW5"/>
<dbReference type="EMBL" id="AFYH01150686">
    <property type="status" value="NOT_ANNOTATED_CDS"/>
    <property type="molecule type" value="Genomic_DNA"/>
</dbReference>
<evidence type="ECO:0000256" key="9">
    <source>
        <dbReference type="ARBA" id="ARBA00023163"/>
    </source>
</evidence>
<reference evidence="14" key="2">
    <citation type="submission" date="2025-05" db="UniProtKB">
        <authorList>
            <consortium name="Ensembl"/>
        </authorList>
    </citation>
    <scope>IDENTIFICATION</scope>
</reference>
<dbReference type="Proteomes" id="UP000008672">
    <property type="component" value="Unassembled WGS sequence"/>
</dbReference>
<feature type="region of interest" description="Disordered" evidence="12">
    <location>
        <begin position="217"/>
        <end position="246"/>
    </location>
</feature>
<gene>
    <name evidence="14" type="primary">LOC102348846</name>
</gene>
<dbReference type="CDD" id="cd21577">
    <property type="entry name" value="KLF3_N"/>
    <property type="match status" value="1"/>
</dbReference>
<evidence type="ECO:0000256" key="11">
    <source>
        <dbReference type="PROSITE-ProRule" id="PRU00042"/>
    </source>
</evidence>
<comment type="subcellular location">
    <subcellularLocation>
        <location evidence="1">Nucleus</location>
    </subcellularLocation>
</comment>
<evidence type="ECO:0000256" key="2">
    <source>
        <dbReference type="ARBA" id="ARBA00022491"/>
    </source>
</evidence>
<dbReference type="OrthoDB" id="4748970at2759"/>
<evidence type="ECO:0000259" key="13">
    <source>
        <dbReference type="PROSITE" id="PS50157"/>
    </source>
</evidence>
<feature type="region of interest" description="Disordered" evidence="12">
    <location>
        <begin position="58"/>
        <end position="104"/>
    </location>
</feature>
<dbReference type="OMA" id="FMYASHL"/>
<dbReference type="Bgee" id="ENSLACG00000010285">
    <property type="expression patterns" value="Expressed in pectoral fin and 3 other cell types or tissues"/>
</dbReference>
<evidence type="ECO:0000256" key="1">
    <source>
        <dbReference type="ARBA" id="ARBA00004123"/>
    </source>
</evidence>
<keyword evidence="3" id="KW-0479">Metal-binding</keyword>
<dbReference type="PANTHER" id="PTHR23235:SF48">
    <property type="entry name" value="KRUEPPEL-LIKE FACTOR 3"/>
    <property type="match status" value="1"/>
</dbReference>
<keyword evidence="15" id="KW-1185">Reference proteome</keyword>
<dbReference type="GO" id="GO:0008270">
    <property type="term" value="F:zinc ion binding"/>
    <property type="evidence" value="ECO:0007669"/>
    <property type="project" value="UniProtKB-KW"/>
</dbReference>
<feature type="compositionally biased region" description="Polar residues" evidence="12">
    <location>
        <begin position="93"/>
        <end position="104"/>
    </location>
</feature>
<evidence type="ECO:0000256" key="5">
    <source>
        <dbReference type="ARBA" id="ARBA00022771"/>
    </source>
</evidence>
<feature type="domain" description="C2H2-type" evidence="13">
    <location>
        <begin position="282"/>
        <end position="311"/>
    </location>
</feature>
<dbReference type="EMBL" id="AFYH01150691">
    <property type="status" value="NOT_ANNOTATED_CDS"/>
    <property type="molecule type" value="Genomic_DNA"/>
</dbReference>
<dbReference type="GO" id="GO:0005634">
    <property type="term" value="C:nucleus"/>
    <property type="evidence" value="ECO:0007669"/>
    <property type="project" value="UniProtKB-SubCell"/>
</dbReference>
<organism evidence="14 15">
    <name type="scientific">Latimeria chalumnae</name>
    <name type="common">Coelacanth</name>
    <dbReference type="NCBI Taxonomy" id="7897"/>
    <lineage>
        <taxon>Eukaryota</taxon>
        <taxon>Metazoa</taxon>
        <taxon>Chordata</taxon>
        <taxon>Craniata</taxon>
        <taxon>Vertebrata</taxon>
        <taxon>Euteleostomi</taxon>
        <taxon>Coelacanthiformes</taxon>
        <taxon>Coelacanthidae</taxon>
        <taxon>Latimeria</taxon>
    </lineage>
</organism>
<feature type="domain" description="C2H2-type" evidence="13">
    <location>
        <begin position="312"/>
        <end position="334"/>
    </location>
</feature>
<evidence type="ECO:0000256" key="3">
    <source>
        <dbReference type="ARBA" id="ARBA00022723"/>
    </source>
</evidence>
<dbReference type="EMBL" id="AFYH01150688">
    <property type="status" value="NOT_ANNOTATED_CDS"/>
    <property type="molecule type" value="Genomic_DNA"/>
</dbReference>
<dbReference type="Gene3D" id="3.30.160.60">
    <property type="entry name" value="Classic Zinc Finger"/>
    <property type="match status" value="3"/>
</dbReference>
<sequence>MYDPILVKQEPMEPILSNYISRAKPLEAYSINFPQPNGFSNKLYQHYLGFPSGNQMEPVDLSCRKSGSPPSSRSSSSSPQSFTILNTAPPGINRSSSSPPIKRFQQSPSAISSLAMPMAFSPVVALPNPGIAGSGMFPVIQPVVVQPVPVMYTHFGQPIMLPSVIKDELGSTICKQVPVIEYPESHMPVKSIKIEPSTEQLTSEYPEEVSSSVVGLPQPSMLQESPTPSVIVPPMKRPLPVESPETRRRRIHRCDYEGCNKVYTKSSHLKAHRRTHTGEKPYKCSWEGCTWKFARSDELTRHYRKHTGIKPFQCLECDRSFSRSDHLALHKKRHMLV</sequence>
<dbReference type="PROSITE" id="PS00028">
    <property type="entry name" value="ZINC_FINGER_C2H2_1"/>
    <property type="match status" value="3"/>
</dbReference>
<dbReference type="GO" id="GO:0043249">
    <property type="term" value="P:erythrocyte maturation"/>
    <property type="evidence" value="ECO:0007669"/>
    <property type="project" value="Ensembl"/>
</dbReference>
<name>H3APW5_LATCH</name>
<evidence type="ECO:0000256" key="6">
    <source>
        <dbReference type="ARBA" id="ARBA00022833"/>
    </source>
</evidence>
<dbReference type="HOGENOM" id="CLU_002678_33_0_1"/>
<dbReference type="RefSeq" id="XP_064419481.1">
    <property type="nucleotide sequence ID" value="XM_064563411.1"/>
</dbReference>
<dbReference type="FunFam" id="3.30.160.60:FF:000563">
    <property type="entry name" value="Krueppel-like factor 8"/>
    <property type="match status" value="1"/>
</dbReference>
<dbReference type="GO" id="GO:0001227">
    <property type="term" value="F:DNA-binding transcription repressor activity, RNA polymerase II-specific"/>
    <property type="evidence" value="ECO:0007669"/>
    <property type="project" value="Ensembl"/>
</dbReference>
<keyword evidence="2" id="KW-0678">Repressor</keyword>
<dbReference type="SMART" id="SM00355">
    <property type="entry name" value="ZnF_C2H2"/>
    <property type="match status" value="3"/>
</dbReference>
<evidence type="ECO:0000256" key="10">
    <source>
        <dbReference type="ARBA" id="ARBA00023242"/>
    </source>
</evidence>
<evidence type="ECO:0000313" key="15">
    <source>
        <dbReference type="Proteomes" id="UP000008672"/>
    </source>
</evidence>
<dbReference type="Ensembl" id="ENSLACT00000025313.1">
    <property type="protein sequence ID" value="ENSLACP00000023332.1"/>
    <property type="gene ID" value="ENSLACG00000010285.2"/>
</dbReference>
<accession>H3APW5</accession>
<dbReference type="GO" id="GO:0000978">
    <property type="term" value="F:RNA polymerase II cis-regulatory region sequence-specific DNA binding"/>
    <property type="evidence" value="ECO:0007669"/>
    <property type="project" value="TreeGrafter"/>
</dbReference>
<reference evidence="15" key="1">
    <citation type="submission" date="2011-08" db="EMBL/GenBank/DDBJ databases">
        <title>The draft genome of Latimeria chalumnae.</title>
        <authorList>
            <person name="Di Palma F."/>
            <person name="Alfoldi J."/>
            <person name="Johnson J."/>
            <person name="Berlin A."/>
            <person name="Gnerre S."/>
            <person name="Jaffe D."/>
            <person name="MacCallum I."/>
            <person name="Young S."/>
            <person name="Walker B.J."/>
            <person name="Lander E."/>
            <person name="Lindblad-Toh K."/>
        </authorList>
    </citation>
    <scope>NUCLEOTIDE SEQUENCE [LARGE SCALE GENOMIC DNA]</scope>
    <source>
        <strain evidence="15">Wild caught</strain>
    </source>
</reference>
<keyword evidence="4" id="KW-0677">Repeat</keyword>
<dbReference type="Ensembl" id="ENSLACT00000011775.1">
    <property type="protein sequence ID" value="ENSLACP00000011686.1"/>
    <property type="gene ID" value="ENSLACG00000010285.2"/>
</dbReference>
<dbReference type="InterPro" id="IPR013087">
    <property type="entry name" value="Znf_C2H2_type"/>
</dbReference>
<dbReference type="EMBL" id="AFYH01150689">
    <property type="status" value="NOT_ANNOTATED_CDS"/>
    <property type="molecule type" value="Genomic_DNA"/>
</dbReference>
<dbReference type="PANTHER" id="PTHR23235">
    <property type="entry name" value="KRUEPPEL-LIKE TRANSCRIPTION FACTOR"/>
    <property type="match status" value="1"/>
</dbReference>